<keyword evidence="9" id="KW-0496">Mitochondrion</keyword>
<gene>
    <name evidence="15" type="primary">ERG10</name>
    <name evidence="15" type="ORF">EHS24_004013</name>
</gene>
<dbReference type="GO" id="GO:0003985">
    <property type="term" value="F:acetyl-CoA C-acetyltransferase activity"/>
    <property type="evidence" value="ECO:0007669"/>
    <property type="project" value="UniProtKB-EC"/>
</dbReference>
<evidence type="ECO:0000313" key="16">
    <source>
        <dbReference type="Proteomes" id="UP000279236"/>
    </source>
</evidence>
<dbReference type="InterPro" id="IPR016039">
    <property type="entry name" value="Thiolase-like"/>
</dbReference>
<accession>A0A427Y433</accession>
<dbReference type="PANTHER" id="PTHR18919">
    <property type="entry name" value="ACETYL-COA C-ACYLTRANSFERASE"/>
    <property type="match status" value="1"/>
</dbReference>
<dbReference type="InterPro" id="IPR020616">
    <property type="entry name" value="Thiolase_N"/>
</dbReference>
<dbReference type="FunFam" id="3.40.47.10:FF:000007">
    <property type="entry name" value="acetyl-CoA acetyltransferase, mitochondrial"/>
    <property type="match status" value="1"/>
</dbReference>
<feature type="active site" description="Proton acceptor" evidence="11">
    <location>
        <position position="397"/>
    </location>
</feature>
<name>A0A427Y433_9TREE</name>
<dbReference type="NCBIfam" id="TIGR01930">
    <property type="entry name" value="AcCoA-C-Actrans"/>
    <property type="match status" value="1"/>
</dbReference>
<dbReference type="Gene3D" id="3.40.47.10">
    <property type="match status" value="2"/>
</dbReference>
<evidence type="ECO:0000256" key="6">
    <source>
        <dbReference type="ARBA" id="ARBA00022723"/>
    </source>
</evidence>
<evidence type="ECO:0000256" key="4">
    <source>
        <dbReference type="ARBA" id="ARBA00012705"/>
    </source>
</evidence>
<dbReference type="RefSeq" id="XP_028478618.1">
    <property type="nucleotide sequence ID" value="XM_028619646.1"/>
</dbReference>
<dbReference type="PROSITE" id="PS00099">
    <property type="entry name" value="THIOLASE_3"/>
    <property type="match status" value="1"/>
</dbReference>
<feature type="domain" description="Thiolase N-terminal" evidence="13">
    <location>
        <begin position="26"/>
        <end position="281"/>
    </location>
</feature>
<keyword evidence="8" id="KW-0630">Potassium</keyword>
<dbReference type="PIRSF" id="PIRSF000429">
    <property type="entry name" value="Ac-CoA_Ac_transf"/>
    <property type="match status" value="1"/>
</dbReference>
<evidence type="ECO:0000256" key="5">
    <source>
        <dbReference type="ARBA" id="ARBA00022679"/>
    </source>
</evidence>
<dbReference type="Pfam" id="PF00108">
    <property type="entry name" value="Thiolase_N"/>
    <property type="match status" value="1"/>
</dbReference>
<dbReference type="EC" id="2.3.1.9" evidence="4"/>
<protein>
    <recommendedName>
        <fullName evidence="4">acetyl-CoA C-acetyltransferase</fullName>
        <ecNumber evidence="4">2.3.1.9</ecNumber>
    </recommendedName>
</protein>
<feature type="domain" description="Thiolase C-terminal" evidence="14">
    <location>
        <begin position="290"/>
        <end position="410"/>
    </location>
</feature>
<dbReference type="PROSITE" id="PS00098">
    <property type="entry name" value="THIOLASE_1"/>
    <property type="match status" value="1"/>
</dbReference>
<comment type="subunit">
    <text evidence="3">Homotetramer.</text>
</comment>
<evidence type="ECO:0000313" key="15">
    <source>
        <dbReference type="EMBL" id="RSH85833.1"/>
    </source>
</evidence>
<evidence type="ECO:0000256" key="7">
    <source>
        <dbReference type="ARBA" id="ARBA00022946"/>
    </source>
</evidence>
<dbReference type="EMBL" id="RSCE01000002">
    <property type="protein sequence ID" value="RSH85833.1"/>
    <property type="molecule type" value="Genomic_DNA"/>
</dbReference>
<dbReference type="Pfam" id="PF02803">
    <property type="entry name" value="Thiolase_C"/>
    <property type="match status" value="1"/>
</dbReference>
<comment type="caution">
    <text evidence="15">The sequence shown here is derived from an EMBL/GenBank/DDBJ whole genome shotgun (WGS) entry which is preliminary data.</text>
</comment>
<comment type="subcellular location">
    <subcellularLocation>
        <location evidence="1">Mitochondrion</location>
    </subcellularLocation>
</comment>
<dbReference type="InterPro" id="IPR020615">
    <property type="entry name" value="Thiolase_acyl_enz_int_AS"/>
</dbReference>
<comment type="similarity">
    <text evidence="2 12">Belongs to the thiolase-like superfamily. Thiolase family.</text>
</comment>
<feature type="active site" description="Acyl-thioester intermediate" evidence="11">
    <location>
        <position position="110"/>
    </location>
</feature>
<dbReference type="GeneID" id="39588556"/>
<dbReference type="STRING" id="105984.A0A427Y433"/>
<dbReference type="PANTHER" id="PTHR18919:SF156">
    <property type="entry name" value="ACETYL-COA ACETYLTRANSFERASE, MITOCHONDRIAL"/>
    <property type="match status" value="1"/>
</dbReference>
<dbReference type="InterPro" id="IPR020613">
    <property type="entry name" value="Thiolase_CS"/>
</dbReference>
<keyword evidence="16" id="KW-1185">Reference proteome</keyword>
<evidence type="ECO:0000256" key="2">
    <source>
        <dbReference type="ARBA" id="ARBA00010982"/>
    </source>
</evidence>
<dbReference type="InterPro" id="IPR020610">
    <property type="entry name" value="Thiolase_AS"/>
</dbReference>
<dbReference type="SUPFAM" id="SSF53901">
    <property type="entry name" value="Thiolase-like"/>
    <property type="match status" value="2"/>
</dbReference>
<dbReference type="InterPro" id="IPR002155">
    <property type="entry name" value="Thiolase"/>
</dbReference>
<dbReference type="GO" id="GO:0046872">
    <property type="term" value="F:metal ion binding"/>
    <property type="evidence" value="ECO:0007669"/>
    <property type="project" value="UniProtKB-KW"/>
</dbReference>
<sequence>MFINRTSLRSISNIARQTRTMSSNPVYILSATRTPIGAKDGVLASLTAPELGVVAVKSAVAKSGLPAERVEELYMGNVVQAGVGQSPARQVGIGAGLPESCDATTINKVCASGMKTVMMASQAIQLGQRDVMVAGGMESMSNAPFLTSRKLPGFGHYEVKDSLVVDGLFDVYNKFPMGNCAEHTAKQLGITREQQDDHCLSSYERAEQAWAEGLFKEEITPVTVKGRKGDTVVERDEDYTKLLKDKFRGIKPVFVRDGSGSVTAANASTLNDGAAAVVLASGDVVTKDGLKPVAKILGYADAAAAPIDFPTAPTLAVPKALAAAGVAKEDIALWEFNEAFSVVAVAAEKVLGLDRSIVNTRGGAVALGHPIGCSGTRIIVTLIHALKPGQKGVAAICNGGGAASAIVIERL</sequence>
<evidence type="ECO:0000256" key="3">
    <source>
        <dbReference type="ARBA" id="ARBA00011881"/>
    </source>
</evidence>
<feature type="active site" description="Proton acceptor" evidence="11">
    <location>
        <position position="369"/>
    </location>
</feature>
<dbReference type="OrthoDB" id="5404651at2759"/>
<dbReference type="InterPro" id="IPR020617">
    <property type="entry name" value="Thiolase_C"/>
</dbReference>
<organism evidence="15 16">
    <name type="scientific">Apiotrichum porosum</name>
    <dbReference type="NCBI Taxonomy" id="105984"/>
    <lineage>
        <taxon>Eukaryota</taxon>
        <taxon>Fungi</taxon>
        <taxon>Dikarya</taxon>
        <taxon>Basidiomycota</taxon>
        <taxon>Agaricomycotina</taxon>
        <taxon>Tremellomycetes</taxon>
        <taxon>Trichosporonales</taxon>
        <taxon>Trichosporonaceae</taxon>
        <taxon>Apiotrichum</taxon>
    </lineage>
</organism>
<keyword evidence="6" id="KW-0479">Metal-binding</keyword>
<dbReference type="Proteomes" id="UP000279236">
    <property type="component" value="Unassembled WGS sequence"/>
</dbReference>
<reference evidence="15 16" key="1">
    <citation type="submission" date="2018-11" db="EMBL/GenBank/DDBJ databases">
        <title>Genome sequence of Apiotrichum porosum DSM 27194.</title>
        <authorList>
            <person name="Aliyu H."/>
            <person name="Gorte O."/>
            <person name="Ochsenreither K."/>
        </authorList>
    </citation>
    <scope>NUCLEOTIDE SEQUENCE [LARGE SCALE GENOMIC DNA]</scope>
    <source>
        <strain evidence="15 16">DSM 27194</strain>
    </source>
</reference>
<evidence type="ECO:0000256" key="10">
    <source>
        <dbReference type="ARBA" id="ARBA00023315"/>
    </source>
</evidence>
<keyword evidence="5 12" id="KW-0808">Transferase</keyword>
<dbReference type="GO" id="GO:0006635">
    <property type="term" value="P:fatty acid beta-oxidation"/>
    <property type="evidence" value="ECO:0007669"/>
    <property type="project" value="TreeGrafter"/>
</dbReference>
<evidence type="ECO:0000259" key="13">
    <source>
        <dbReference type="Pfam" id="PF00108"/>
    </source>
</evidence>
<evidence type="ECO:0000256" key="12">
    <source>
        <dbReference type="RuleBase" id="RU003557"/>
    </source>
</evidence>
<keyword evidence="10 12" id="KW-0012">Acyltransferase</keyword>
<evidence type="ECO:0000256" key="8">
    <source>
        <dbReference type="ARBA" id="ARBA00022958"/>
    </source>
</evidence>
<dbReference type="PROSITE" id="PS00737">
    <property type="entry name" value="THIOLASE_2"/>
    <property type="match status" value="1"/>
</dbReference>
<dbReference type="AlphaFoldDB" id="A0A427Y433"/>
<evidence type="ECO:0000256" key="11">
    <source>
        <dbReference type="PIRSR" id="PIRSR000429-1"/>
    </source>
</evidence>
<evidence type="ECO:0000256" key="9">
    <source>
        <dbReference type="ARBA" id="ARBA00023128"/>
    </source>
</evidence>
<dbReference type="CDD" id="cd00751">
    <property type="entry name" value="thiolase"/>
    <property type="match status" value="1"/>
</dbReference>
<evidence type="ECO:0000259" key="14">
    <source>
        <dbReference type="Pfam" id="PF02803"/>
    </source>
</evidence>
<keyword evidence="7" id="KW-0809">Transit peptide</keyword>
<dbReference type="GO" id="GO:0005739">
    <property type="term" value="C:mitochondrion"/>
    <property type="evidence" value="ECO:0007669"/>
    <property type="project" value="UniProtKB-SubCell"/>
</dbReference>
<evidence type="ECO:0000256" key="1">
    <source>
        <dbReference type="ARBA" id="ARBA00004173"/>
    </source>
</evidence>
<proteinExistence type="inferred from homology"/>